<dbReference type="RefSeq" id="WP_013160777.1">
    <property type="nucleotide sequence ID" value="NZ_HG975455.1"/>
</dbReference>
<keyword evidence="1" id="KW-0472">Membrane</keyword>
<proteinExistence type="predicted"/>
<dbReference type="AlphaFoldDB" id="A0A068VRN7"/>
<evidence type="ECO:0000313" key="2">
    <source>
        <dbReference type="EMBL" id="CEP27153.1"/>
    </source>
</evidence>
<feature type="transmembrane region" description="Helical" evidence="1">
    <location>
        <begin position="12"/>
        <end position="31"/>
    </location>
</feature>
<evidence type="ECO:0000256" key="1">
    <source>
        <dbReference type="SAM" id="Phobius"/>
    </source>
</evidence>
<keyword evidence="1" id="KW-1133">Transmembrane helix</keyword>
<reference evidence="2" key="1">
    <citation type="submission" date="2014-08" db="EMBL/GenBank/DDBJ databases">
        <authorList>
            <person name="Falentin Helene"/>
        </authorList>
    </citation>
    <scope>NUCLEOTIDE SEQUENCE</scope>
</reference>
<accession>A0A068VRN7</accession>
<dbReference type="EMBL" id="LM676427">
    <property type="protein sequence ID" value="CEP27153.1"/>
    <property type="molecule type" value="Genomic_DNA"/>
</dbReference>
<gene>
    <name evidence="2" type="ORF">PFCIRM138_12190</name>
</gene>
<organism evidence="2">
    <name type="scientific">Propionibacterium freudenreichii subsp. freudenreichii</name>
    <dbReference type="NCBI Taxonomy" id="66712"/>
    <lineage>
        <taxon>Bacteria</taxon>
        <taxon>Bacillati</taxon>
        <taxon>Actinomycetota</taxon>
        <taxon>Actinomycetes</taxon>
        <taxon>Propionibacteriales</taxon>
        <taxon>Propionibacteriaceae</taxon>
        <taxon>Propionibacterium</taxon>
    </lineage>
</organism>
<protein>
    <submittedName>
        <fullName evidence="2">Membrane protein</fullName>
    </submittedName>
</protein>
<keyword evidence="1" id="KW-0812">Transmembrane</keyword>
<name>A0A068VRN7_PROFF</name>
<sequence>MNRSVYRTLLRIVGIVLALVGVAAVFGGVFAHNNVTDQLKKEAISMPTADQVTNLPQASQDALKPFFNKEMTTGTEARAFADHYIWNHMQASCKTVKAADGTALDAVPAEQCNYAGVGDVATANKSDQTKYTAYTTLRGTLLTGETLRGMLLTSYAFWLIGTVAVFAGWALVAIGIVLALVGFVGLRGPGKSAGGAATPAGQTATA</sequence>
<feature type="transmembrane region" description="Helical" evidence="1">
    <location>
        <begin position="155"/>
        <end position="184"/>
    </location>
</feature>